<dbReference type="GO" id="GO:0004658">
    <property type="term" value="F:propionyl-CoA carboxylase activity"/>
    <property type="evidence" value="ECO:0007669"/>
    <property type="project" value="TreeGrafter"/>
</dbReference>
<proteinExistence type="predicted"/>
<feature type="domain" description="Acetyl-coenzyme A carboxylase carboxyl transferase subunit beta" evidence="1">
    <location>
        <begin position="286"/>
        <end position="375"/>
    </location>
</feature>
<protein>
    <recommendedName>
        <fullName evidence="1">Acetyl-coenzyme A carboxylase carboxyl transferase subunit beta domain-containing protein</fullName>
    </recommendedName>
</protein>
<dbReference type="Gene3D" id="3.90.226.10">
    <property type="entry name" value="2-enoyl-CoA Hydratase, Chain A, domain 1"/>
    <property type="match status" value="2"/>
</dbReference>
<evidence type="ECO:0000313" key="2">
    <source>
        <dbReference type="EMBL" id="OUR93577.1"/>
    </source>
</evidence>
<dbReference type="Proteomes" id="UP000196531">
    <property type="component" value="Unassembled WGS sequence"/>
</dbReference>
<dbReference type="InterPro" id="IPR051047">
    <property type="entry name" value="AccD/PCCB"/>
</dbReference>
<organism evidence="2 3">
    <name type="scientific">Halobacteriovorax marinus</name>
    <dbReference type="NCBI Taxonomy" id="97084"/>
    <lineage>
        <taxon>Bacteria</taxon>
        <taxon>Pseudomonadati</taxon>
        <taxon>Bdellovibrionota</taxon>
        <taxon>Bacteriovoracia</taxon>
        <taxon>Bacteriovoracales</taxon>
        <taxon>Halobacteriovoraceae</taxon>
        <taxon>Halobacteriovorax</taxon>
    </lineage>
</organism>
<dbReference type="SUPFAM" id="SSF52096">
    <property type="entry name" value="ClpP/crotonase"/>
    <property type="match status" value="2"/>
</dbReference>
<name>A0A1Y5F7Q1_9BACT</name>
<comment type="caution">
    <text evidence="2">The sequence shown here is derived from an EMBL/GenBank/DDBJ whole genome shotgun (WGS) entry which is preliminary data.</text>
</comment>
<feature type="domain" description="Acetyl-coenzyme A carboxylase carboxyl transferase subunit beta" evidence="1">
    <location>
        <begin position="53"/>
        <end position="247"/>
    </location>
</feature>
<dbReference type="PANTHER" id="PTHR43842:SF2">
    <property type="entry name" value="PROPIONYL-COA CARBOXYLASE BETA CHAIN, MITOCHONDRIAL"/>
    <property type="match status" value="1"/>
</dbReference>
<accession>A0A1Y5F7Q1</accession>
<evidence type="ECO:0000259" key="1">
    <source>
        <dbReference type="Pfam" id="PF01039"/>
    </source>
</evidence>
<dbReference type="InterPro" id="IPR029045">
    <property type="entry name" value="ClpP/crotonase-like_dom_sf"/>
</dbReference>
<reference evidence="3" key="1">
    <citation type="journal article" date="2017" name="Proc. Natl. Acad. Sci. U.S.A.">
        <title>Simulation of Deepwater Horizon oil plume reveals substrate specialization within a complex community of hydrocarbon-degraders.</title>
        <authorList>
            <person name="Hu P."/>
            <person name="Dubinsky E.A."/>
            <person name="Probst A.J."/>
            <person name="Wang J."/>
            <person name="Sieber C.M.K."/>
            <person name="Tom L.M."/>
            <person name="Gardinali P."/>
            <person name="Banfield J.F."/>
            <person name="Atlas R.M."/>
            <person name="Andersen G.L."/>
        </authorList>
    </citation>
    <scope>NUCLEOTIDE SEQUENCE [LARGE SCALE GENOMIC DNA]</scope>
</reference>
<dbReference type="AlphaFoldDB" id="A0A1Y5F7Q1"/>
<evidence type="ECO:0000313" key="3">
    <source>
        <dbReference type="Proteomes" id="UP000196531"/>
    </source>
</evidence>
<gene>
    <name evidence="2" type="ORF">A9Q84_19100</name>
</gene>
<dbReference type="Pfam" id="PF01039">
    <property type="entry name" value="Carboxyl_trans"/>
    <property type="match status" value="2"/>
</dbReference>
<dbReference type="PANTHER" id="PTHR43842">
    <property type="entry name" value="PROPIONYL-COA CARBOXYLASE BETA CHAIN"/>
    <property type="match status" value="1"/>
</dbReference>
<sequence length="464" mass="51973">MSYFCYPTSLSESKYLRPIAGLIDEDNIELFHLEGIGRPDRKQMNGCFTVKATLNGTRVGVIYNDFRVYGGSFGRENSQRICAFLKELQQEGLPAVFMISSIGVRIMEGRGVFPYAFKIVPALRNFARNNLLITAATGRCLGLGALLYACGDYRLSLKEETSLNLTGPEVFRMFFGEAANFEEISSSKRQFEETSLINEVCENKDKLNQKIKNIISRNAYNTEIVLSEKEEELLERVADGLVEVFPQHNQAIRTFIATKNDRRFAIFMNPPGKANLLNVGCIDRFNMALALFNKLQLPVVSLVDTPGADPRIEQNDKNIIAKLTTMSINIVDYPHAKVGIIYGRCYGGASVFSFPEVFGGEPSIAVEEANLGIMSNQIIDQLLCGSPRFHSEWKENSAKETADLQDMIDAGVIGKRINKEQMGNEVELFLQTNDFLKDYSRGVSLITSKREVLEEKDQIEKPTA</sequence>
<dbReference type="InterPro" id="IPR034733">
    <property type="entry name" value="AcCoA_carboxyl_beta"/>
</dbReference>
<dbReference type="EMBL" id="MAAO01000015">
    <property type="protein sequence ID" value="OUR93577.1"/>
    <property type="molecule type" value="Genomic_DNA"/>
</dbReference>